<gene>
    <name evidence="1" type="ORF">OUZ56_000665</name>
</gene>
<organism evidence="1 2">
    <name type="scientific">Daphnia magna</name>
    <dbReference type="NCBI Taxonomy" id="35525"/>
    <lineage>
        <taxon>Eukaryota</taxon>
        <taxon>Metazoa</taxon>
        <taxon>Ecdysozoa</taxon>
        <taxon>Arthropoda</taxon>
        <taxon>Crustacea</taxon>
        <taxon>Branchiopoda</taxon>
        <taxon>Diplostraca</taxon>
        <taxon>Cladocera</taxon>
        <taxon>Anomopoda</taxon>
        <taxon>Daphniidae</taxon>
        <taxon>Daphnia</taxon>
    </lineage>
</organism>
<accession>A0ABR0A0C8</accession>
<name>A0ABR0A0C8_9CRUS</name>
<reference evidence="1 2" key="1">
    <citation type="journal article" date="2023" name="Nucleic Acids Res.">
        <title>The hologenome of Daphnia magna reveals possible DNA methylation and microbiome-mediated evolution of the host genome.</title>
        <authorList>
            <person name="Chaturvedi A."/>
            <person name="Li X."/>
            <person name="Dhandapani V."/>
            <person name="Marshall H."/>
            <person name="Kissane S."/>
            <person name="Cuenca-Cambronero M."/>
            <person name="Asole G."/>
            <person name="Calvet F."/>
            <person name="Ruiz-Romero M."/>
            <person name="Marangio P."/>
            <person name="Guigo R."/>
            <person name="Rago D."/>
            <person name="Mirbahai L."/>
            <person name="Eastwood N."/>
            <person name="Colbourne J.K."/>
            <person name="Zhou J."/>
            <person name="Mallon E."/>
            <person name="Orsini L."/>
        </authorList>
    </citation>
    <scope>NUCLEOTIDE SEQUENCE [LARGE SCALE GENOMIC DNA]</scope>
    <source>
        <strain evidence="1">LRV0_1</strain>
    </source>
</reference>
<proteinExistence type="predicted"/>
<dbReference type="EMBL" id="JAOYFB010000036">
    <property type="protein sequence ID" value="KAK4018617.1"/>
    <property type="molecule type" value="Genomic_DNA"/>
</dbReference>
<keyword evidence="2" id="KW-1185">Reference proteome</keyword>
<dbReference type="Proteomes" id="UP001234178">
    <property type="component" value="Unassembled WGS sequence"/>
</dbReference>
<comment type="caution">
    <text evidence="1">The sequence shown here is derived from an EMBL/GenBank/DDBJ whole genome shotgun (WGS) entry which is preliminary data.</text>
</comment>
<evidence type="ECO:0000313" key="2">
    <source>
        <dbReference type="Proteomes" id="UP001234178"/>
    </source>
</evidence>
<sequence>MPVIVPKLVTTTPCSYRCCDGWVLVLYHYSEEYDVGDLVSTQKKQKCRLFLLQEKVFLTLPLEEIAGYAPVANYFELRSLSSLDKLHISTAFHALKKEKKRMILTVPALYLKC</sequence>
<evidence type="ECO:0000313" key="1">
    <source>
        <dbReference type="EMBL" id="KAK4018617.1"/>
    </source>
</evidence>
<protein>
    <submittedName>
        <fullName evidence="1">Uncharacterized protein</fullName>
    </submittedName>
</protein>